<dbReference type="EMBL" id="FOAA01000002">
    <property type="protein sequence ID" value="SEK46528.1"/>
    <property type="molecule type" value="Genomic_DNA"/>
</dbReference>
<dbReference type="GO" id="GO:0005829">
    <property type="term" value="C:cytosol"/>
    <property type="evidence" value="ECO:0007669"/>
    <property type="project" value="TreeGrafter"/>
</dbReference>
<dbReference type="AlphaFoldDB" id="A0A1H7H8G8"/>
<dbReference type="PIRSF" id="PIRSF005276">
    <property type="entry name" value="SspB"/>
    <property type="match status" value="1"/>
</dbReference>
<name>A0A1H7H8G8_9GAMM</name>
<dbReference type="GO" id="GO:0005840">
    <property type="term" value="C:ribosome"/>
    <property type="evidence" value="ECO:0007669"/>
    <property type="project" value="TreeGrafter"/>
</dbReference>
<dbReference type="InterPro" id="IPR007481">
    <property type="entry name" value="SspB"/>
</dbReference>
<dbReference type="Proteomes" id="UP000199256">
    <property type="component" value="Unassembled WGS sequence"/>
</dbReference>
<dbReference type="NCBIfam" id="NF008769">
    <property type="entry name" value="PRK11798.2-5"/>
    <property type="match status" value="1"/>
</dbReference>
<accession>A0A1H7H8G8</accession>
<evidence type="ECO:0000313" key="3">
    <source>
        <dbReference type="Proteomes" id="UP000199256"/>
    </source>
</evidence>
<reference evidence="3" key="1">
    <citation type="submission" date="2016-10" db="EMBL/GenBank/DDBJ databases">
        <authorList>
            <person name="Varghese N."/>
            <person name="Submissions S."/>
        </authorList>
    </citation>
    <scope>NUCLEOTIDE SEQUENCE [LARGE SCALE GENOMIC DNA]</scope>
    <source>
        <strain evidence="3">DSM 241</strain>
    </source>
</reference>
<evidence type="ECO:0000313" key="2">
    <source>
        <dbReference type="EMBL" id="SEK46528.1"/>
    </source>
</evidence>
<dbReference type="PANTHER" id="PTHR37486:SF1">
    <property type="entry name" value="STRINGENT STARVATION PROTEIN B"/>
    <property type="match status" value="1"/>
</dbReference>
<dbReference type="OrthoDB" id="9797358at2"/>
<evidence type="ECO:0000256" key="1">
    <source>
        <dbReference type="SAM" id="MobiDB-lite"/>
    </source>
</evidence>
<keyword evidence="3" id="KW-1185">Reference proteome</keyword>
<dbReference type="SUPFAM" id="SSF101738">
    <property type="entry name" value="SspB-like"/>
    <property type="match status" value="1"/>
</dbReference>
<feature type="region of interest" description="Disordered" evidence="1">
    <location>
        <begin position="95"/>
        <end position="136"/>
    </location>
</feature>
<organism evidence="2 3">
    <name type="scientific">Ectothiorhodospira marina</name>
    <dbReference type="NCBI Taxonomy" id="1396821"/>
    <lineage>
        <taxon>Bacteria</taxon>
        <taxon>Pseudomonadati</taxon>
        <taxon>Pseudomonadota</taxon>
        <taxon>Gammaproteobacteria</taxon>
        <taxon>Chromatiales</taxon>
        <taxon>Ectothiorhodospiraceae</taxon>
        <taxon>Ectothiorhodospira</taxon>
    </lineage>
</organism>
<dbReference type="RefSeq" id="WP_090250778.1">
    <property type="nucleotide sequence ID" value="NZ_FOAA01000002.1"/>
</dbReference>
<sequence>MTSSRPYLIRAIYEWIADNDMTPHLLVDAAPEVVVPREYVEAGRIVLNVAPMAVSALNIGNDEVTFSARFGGRPMNVIIPVDRVLAIYTRENGQGMMFAESGDGEEPPPEGGGEDGGPSTGESGPQKKGPSLRVVK</sequence>
<dbReference type="InterPro" id="IPR036760">
    <property type="entry name" value="SspB-like_sf"/>
</dbReference>
<dbReference type="PANTHER" id="PTHR37486">
    <property type="entry name" value="STRINGENT STARVATION PROTEIN B"/>
    <property type="match status" value="1"/>
</dbReference>
<dbReference type="Gene3D" id="2.30.30.220">
    <property type="entry name" value="SspB-like"/>
    <property type="match status" value="1"/>
</dbReference>
<protein>
    <submittedName>
        <fullName evidence="2">Stringent starvation protein B</fullName>
    </submittedName>
</protein>
<dbReference type="STRING" id="1396821.SAMN05444515_10293"/>
<dbReference type="Pfam" id="PF04386">
    <property type="entry name" value="SspB"/>
    <property type="match status" value="1"/>
</dbReference>
<dbReference type="GO" id="GO:0045732">
    <property type="term" value="P:positive regulation of protein catabolic process"/>
    <property type="evidence" value="ECO:0007669"/>
    <property type="project" value="TreeGrafter"/>
</dbReference>
<proteinExistence type="predicted"/>
<gene>
    <name evidence="2" type="ORF">SAMN05444515_10293</name>
</gene>